<evidence type="ECO:0000256" key="1">
    <source>
        <dbReference type="ARBA" id="ARBA00005384"/>
    </source>
</evidence>
<dbReference type="EMBL" id="DXHQ01000017">
    <property type="protein sequence ID" value="HIW08026.1"/>
    <property type="molecule type" value="Genomic_DNA"/>
</dbReference>
<dbReference type="Proteomes" id="UP000823933">
    <property type="component" value="Unassembled WGS sequence"/>
</dbReference>
<accession>A0A9D1TV90</accession>
<dbReference type="CDD" id="cd07377">
    <property type="entry name" value="WHTH_GntR"/>
    <property type="match status" value="1"/>
</dbReference>
<dbReference type="PANTHER" id="PTHR46577">
    <property type="entry name" value="HTH-TYPE TRANSCRIPTIONAL REGULATORY PROTEIN GABR"/>
    <property type="match status" value="1"/>
</dbReference>
<reference evidence="7" key="2">
    <citation type="submission" date="2021-04" db="EMBL/GenBank/DDBJ databases">
        <authorList>
            <person name="Gilroy R."/>
        </authorList>
    </citation>
    <scope>NUCLEOTIDE SEQUENCE</scope>
    <source>
        <strain evidence="7">ChiHcolR34-3080</strain>
    </source>
</reference>
<dbReference type="GO" id="GO:0030170">
    <property type="term" value="F:pyridoxal phosphate binding"/>
    <property type="evidence" value="ECO:0007669"/>
    <property type="project" value="InterPro"/>
</dbReference>
<keyword evidence="4" id="KW-0238">DNA-binding</keyword>
<keyword evidence="7" id="KW-0032">Aminotransferase</keyword>
<feature type="domain" description="HTH gntR-type" evidence="6">
    <location>
        <begin position="22"/>
        <end position="90"/>
    </location>
</feature>
<dbReference type="GO" id="GO:0003677">
    <property type="term" value="F:DNA binding"/>
    <property type="evidence" value="ECO:0007669"/>
    <property type="project" value="UniProtKB-KW"/>
</dbReference>
<dbReference type="SMART" id="SM00345">
    <property type="entry name" value="HTH_GNTR"/>
    <property type="match status" value="1"/>
</dbReference>
<name>A0A9D1TV90_9FIRM</name>
<dbReference type="GO" id="GO:0003700">
    <property type="term" value="F:DNA-binding transcription factor activity"/>
    <property type="evidence" value="ECO:0007669"/>
    <property type="project" value="InterPro"/>
</dbReference>
<evidence type="ECO:0000256" key="2">
    <source>
        <dbReference type="ARBA" id="ARBA00022898"/>
    </source>
</evidence>
<sequence>MPVNSFENYPMSWKPQKSQLERPYYLSLASLLEQDIRSGTLKENTKLPPQRELADFLDLNLSTITRAYKLCELKGLLYAVTGRGTFVSSGIHAQDTFLDQDLTAIEMGMIKPFYECNPAVLSAAQAVLQKPEAVKLLEYSNPFGTRRQLQAAAKWFRYLGITPAEDQIFLTAGAQNALSVAMMSLFRAGDKIAVDHFTYTNFKGLANFLHIQLVPVNADNFGMNPEALLQTCKNTEVKGVYLMPSCSNPTGIFMPLQRREKLAEIVEQFHLLIIEDDIYSFLDSSHTQSFFSILPEQTIHICSLSKSLCAGLRVAFLSFPEKYRETLETGILDINLKTVSLNAEIIAELIDSGEAMQITQKKISLAKRRNQIFQSVFKPSVQDDLPRFYHWIHLPHHLTSVEAEIQAAKKGVHILGSHRFAIKSDSDEGFIRVSIVSPDTETELKNGLLILKSALEQKSTEFFV</sequence>
<dbReference type="InterPro" id="IPR015421">
    <property type="entry name" value="PyrdxlP-dep_Trfase_major"/>
</dbReference>
<evidence type="ECO:0000256" key="4">
    <source>
        <dbReference type="ARBA" id="ARBA00023125"/>
    </source>
</evidence>
<dbReference type="InterPro" id="IPR015422">
    <property type="entry name" value="PyrdxlP-dep_Trfase_small"/>
</dbReference>
<dbReference type="InterPro" id="IPR004839">
    <property type="entry name" value="Aminotransferase_I/II_large"/>
</dbReference>
<dbReference type="SUPFAM" id="SSF53383">
    <property type="entry name" value="PLP-dependent transferases"/>
    <property type="match status" value="1"/>
</dbReference>
<keyword evidence="7" id="KW-0808">Transferase</keyword>
<dbReference type="InterPro" id="IPR036388">
    <property type="entry name" value="WH-like_DNA-bd_sf"/>
</dbReference>
<reference evidence="7" key="1">
    <citation type="journal article" date="2021" name="PeerJ">
        <title>Extensive microbial diversity within the chicken gut microbiome revealed by metagenomics and culture.</title>
        <authorList>
            <person name="Gilroy R."/>
            <person name="Ravi A."/>
            <person name="Getino M."/>
            <person name="Pursley I."/>
            <person name="Horton D.L."/>
            <person name="Alikhan N.F."/>
            <person name="Baker D."/>
            <person name="Gharbi K."/>
            <person name="Hall N."/>
            <person name="Watson M."/>
            <person name="Adriaenssens E.M."/>
            <person name="Foster-Nyarko E."/>
            <person name="Jarju S."/>
            <person name="Secka A."/>
            <person name="Antonio M."/>
            <person name="Oren A."/>
            <person name="Chaudhuri R.R."/>
            <person name="La Ragione R."/>
            <person name="Hildebrand F."/>
            <person name="Pallen M.J."/>
        </authorList>
    </citation>
    <scope>NUCLEOTIDE SEQUENCE</scope>
    <source>
        <strain evidence="7">ChiHcolR34-3080</strain>
    </source>
</reference>
<gene>
    <name evidence="7" type="ORF">H9890_01330</name>
</gene>
<evidence type="ECO:0000313" key="8">
    <source>
        <dbReference type="Proteomes" id="UP000823933"/>
    </source>
</evidence>
<evidence type="ECO:0000313" key="7">
    <source>
        <dbReference type="EMBL" id="HIW08026.1"/>
    </source>
</evidence>
<dbReference type="PROSITE" id="PS50949">
    <property type="entry name" value="HTH_GNTR"/>
    <property type="match status" value="1"/>
</dbReference>
<dbReference type="CDD" id="cd00609">
    <property type="entry name" value="AAT_like"/>
    <property type="match status" value="1"/>
</dbReference>
<dbReference type="Gene3D" id="3.40.640.10">
    <property type="entry name" value="Type I PLP-dependent aspartate aminotransferase-like (Major domain)"/>
    <property type="match status" value="1"/>
</dbReference>
<comment type="similarity">
    <text evidence="1">In the C-terminal section; belongs to the class-I pyridoxal-phosphate-dependent aminotransferase family.</text>
</comment>
<dbReference type="SUPFAM" id="SSF46785">
    <property type="entry name" value="Winged helix' DNA-binding domain"/>
    <property type="match status" value="1"/>
</dbReference>
<keyword evidence="2" id="KW-0663">Pyridoxal phosphate</keyword>
<dbReference type="InterPro" id="IPR000524">
    <property type="entry name" value="Tscrpt_reg_HTH_GntR"/>
</dbReference>
<dbReference type="Gene3D" id="3.90.1150.10">
    <property type="entry name" value="Aspartate Aminotransferase, domain 1"/>
    <property type="match status" value="1"/>
</dbReference>
<dbReference type="Pfam" id="PF00392">
    <property type="entry name" value="GntR"/>
    <property type="match status" value="1"/>
</dbReference>
<evidence type="ECO:0000259" key="6">
    <source>
        <dbReference type="PROSITE" id="PS50949"/>
    </source>
</evidence>
<keyword evidence="5" id="KW-0804">Transcription</keyword>
<dbReference type="InterPro" id="IPR051446">
    <property type="entry name" value="HTH_trans_reg/aminotransferase"/>
</dbReference>
<dbReference type="AlphaFoldDB" id="A0A9D1TV90"/>
<proteinExistence type="inferred from homology"/>
<dbReference type="Pfam" id="PF00155">
    <property type="entry name" value="Aminotran_1_2"/>
    <property type="match status" value="1"/>
</dbReference>
<dbReference type="GO" id="GO:0008483">
    <property type="term" value="F:transaminase activity"/>
    <property type="evidence" value="ECO:0007669"/>
    <property type="project" value="UniProtKB-KW"/>
</dbReference>
<dbReference type="InterPro" id="IPR015424">
    <property type="entry name" value="PyrdxlP-dep_Trfase"/>
</dbReference>
<evidence type="ECO:0000256" key="3">
    <source>
        <dbReference type="ARBA" id="ARBA00023015"/>
    </source>
</evidence>
<dbReference type="PANTHER" id="PTHR46577:SF1">
    <property type="entry name" value="HTH-TYPE TRANSCRIPTIONAL REGULATORY PROTEIN GABR"/>
    <property type="match status" value="1"/>
</dbReference>
<keyword evidence="3" id="KW-0805">Transcription regulation</keyword>
<dbReference type="InterPro" id="IPR036390">
    <property type="entry name" value="WH_DNA-bd_sf"/>
</dbReference>
<comment type="caution">
    <text evidence="7">The sequence shown here is derived from an EMBL/GenBank/DDBJ whole genome shotgun (WGS) entry which is preliminary data.</text>
</comment>
<organism evidence="7 8">
    <name type="scientific">Candidatus Faecalibacterium intestinigallinarum</name>
    <dbReference type="NCBI Taxonomy" id="2838581"/>
    <lineage>
        <taxon>Bacteria</taxon>
        <taxon>Bacillati</taxon>
        <taxon>Bacillota</taxon>
        <taxon>Clostridia</taxon>
        <taxon>Eubacteriales</taxon>
        <taxon>Oscillospiraceae</taxon>
        <taxon>Faecalibacterium</taxon>
    </lineage>
</organism>
<protein>
    <submittedName>
        <fullName evidence="7">PLP-dependent aminotransferase family protein</fullName>
    </submittedName>
</protein>
<evidence type="ECO:0000256" key="5">
    <source>
        <dbReference type="ARBA" id="ARBA00023163"/>
    </source>
</evidence>
<dbReference type="Gene3D" id="1.10.10.10">
    <property type="entry name" value="Winged helix-like DNA-binding domain superfamily/Winged helix DNA-binding domain"/>
    <property type="match status" value="1"/>
</dbReference>